<proteinExistence type="predicted"/>
<gene>
    <name evidence="2" type="ORF">GB864_12405</name>
</gene>
<feature type="transmembrane region" description="Helical" evidence="1">
    <location>
        <begin position="184"/>
        <end position="202"/>
    </location>
</feature>
<evidence type="ECO:0000313" key="3">
    <source>
        <dbReference type="Proteomes" id="UP000438182"/>
    </source>
</evidence>
<dbReference type="RefSeq" id="WP_160425514.1">
    <property type="nucleotide sequence ID" value="NZ_WSTA01000056.1"/>
</dbReference>
<feature type="transmembrane region" description="Helical" evidence="1">
    <location>
        <begin position="157"/>
        <end position="178"/>
    </location>
</feature>
<dbReference type="Proteomes" id="UP000438182">
    <property type="component" value="Unassembled WGS sequence"/>
</dbReference>
<evidence type="ECO:0008006" key="4">
    <source>
        <dbReference type="Google" id="ProtNLM"/>
    </source>
</evidence>
<dbReference type="AlphaFoldDB" id="A0A6I4NYF3"/>
<accession>A0A6I4NYF3</accession>
<reference evidence="2 3" key="1">
    <citation type="submission" date="2019-12" db="EMBL/GenBank/DDBJ databases">
        <authorList>
            <person name="Kim Y.S."/>
        </authorList>
    </citation>
    <scope>NUCLEOTIDE SEQUENCE [LARGE SCALE GENOMIC DNA]</scope>
    <source>
        <strain evidence="2 3">MMS17-SY077</strain>
    </source>
</reference>
<keyword evidence="1" id="KW-0472">Membrane</keyword>
<sequence>MSAVAALLALAGLVLLAAGIVARHRQTHLPSGSTLACVPYRGSTILGNAVLAGRDDRATAAVLVELAVRGSVGLLLLDRPPGRPEVAVGAVEGAAFDERELDVLVARFGPAMPRGVIRRGSGEERRLSRRIDRVVRDEVEELMRGGTLAGWLPWRDFLRVAAIVALLGSSAALLAALLTHDVSAASLAALAIGGATASIAITPPGRDRWHLPSAQPHRAHLAALQRYLLASDDARTALLRTQWMPEGSPSGWPGGALDEPVTRFRLHVRLLPYAVLFGVERNWVEVLRREAAESAEWDGDPGAIRTLVADAEPLLRLADELVDLGRLTFVAVGLFDARGEHVADVHTELGGGTAVNA</sequence>
<keyword evidence="3" id="KW-1185">Reference proteome</keyword>
<organism evidence="2 3">
    <name type="scientific">Agromyces seonyuensis</name>
    <dbReference type="NCBI Taxonomy" id="2662446"/>
    <lineage>
        <taxon>Bacteria</taxon>
        <taxon>Bacillati</taxon>
        <taxon>Actinomycetota</taxon>
        <taxon>Actinomycetes</taxon>
        <taxon>Micrococcales</taxon>
        <taxon>Microbacteriaceae</taxon>
        <taxon>Agromyces</taxon>
    </lineage>
</organism>
<keyword evidence="1" id="KW-0812">Transmembrane</keyword>
<dbReference type="EMBL" id="WSTA01000056">
    <property type="protein sequence ID" value="MWB99346.1"/>
    <property type="molecule type" value="Genomic_DNA"/>
</dbReference>
<name>A0A6I4NYF3_9MICO</name>
<evidence type="ECO:0000313" key="2">
    <source>
        <dbReference type="EMBL" id="MWB99346.1"/>
    </source>
</evidence>
<keyword evidence="1" id="KW-1133">Transmembrane helix</keyword>
<protein>
    <recommendedName>
        <fullName evidence="4">DUF2207 domain-containing protein</fullName>
    </recommendedName>
</protein>
<evidence type="ECO:0000256" key="1">
    <source>
        <dbReference type="SAM" id="Phobius"/>
    </source>
</evidence>
<comment type="caution">
    <text evidence="2">The sequence shown here is derived from an EMBL/GenBank/DDBJ whole genome shotgun (WGS) entry which is preliminary data.</text>
</comment>